<reference evidence="2 3" key="1">
    <citation type="submission" date="2019-03" db="EMBL/GenBank/DDBJ databases">
        <title>Efficiently degradation of phenoxyalkanoic acid herbicides by Cupriavidus oxalaticus strain X32.</title>
        <authorList>
            <person name="Sheng X."/>
        </authorList>
    </citation>
    <scope>NUCLEOTIDE SEQUENCE [LARGE SCALE GENOMIC DNA]</scope>
    <source>
        <strain evidence="2 3">X32</strain>
        <plasmid evidence="2 3">unnamed1</plasmid>
    </source>
</reference>
<dbReference type="OrthoDB" id="8562860at2"/>
<gene>
    <name evidence="2" type="ORF">E0W60_32010</name>
</gene>
<dbReference type="InterPro" id="IPR002489">
    <property type="entry name" value="Glu_synth_asu_C"/>
</dbReference>
<dbReference type="Proteomes" id="UP000295294">
    <property type="component" value="Plasmid unnamed1"/>
</dbReference>
<dbReference type="PANTHER" id="PTHR39673">
    <property type="entry name" value="TUNGSTEN FORMYLMETHANOFURAN DEHYDROGENASE, SUBUNIT C (FWDC)"/>
    <property type="match status" value="1"/>
</dbReference>
<dbReference type="SUPFAM" id="SSF69336">
    <property type="entry name" value="Alpha subunit of glutamate synthase, C-terminal domain"/>
    <property type="match status" value="1"/>
</dbReference>
<protein>
    <submittedName>
        <fullName evidence="2">Formylmethanofuran dehydrogenase subunit C</fullName>
    </submittedName>
</protein>
<accession>A0A4P7LQM2</accession>
<dbReference type="InterPro" id="IPR017550">
    <property type="entry name" value="Formylmethanofuran_DH_suC"/>
</dbReference>
<dbReference type="InterPro" id="IPR036485">
    <property type="entry name" value="Glu_synth_asu_C_sf"/>
</dbReference>
<dbReference type="PANTHER" id="PTHR39673:SF5">
    <property type="entry name" value="TUNGSTEN-CONTAINING FORMYLMETHANOFURAN DEHYDROGENASE 2 SUBUNIT C"/>
    <property type="match status" value="1"/>
</dbReference>
<organism evidence="2 3">
    <name type="scientific">Cupriavidus oxalaticus</name>
    <dbReference type="NCBI Taxonomy" id="96344"/>
    <lineage>
        <taxon>Bacteria</taxon>
        <taxon>Pseudomonadati</taxon>
        <taxon>Pseudomonadota</taxon>
        <taxon>Betaproteobacteria</taxon>
        <taxon>Burkholderiales</taxon>
        <taxon>Burkholderiaceae</taxon>
        <taxon>Cupriavidus</taxon>
    </lineage>
</organism>
<dbReference type="AlphaFoldDB" id="A0A4P7LQM2"/>
<dbReference type="Gene3D" id="2.160.20.60">
    <property type="entry name" value="Glutamate synthase, alpha subunit, C-terminal domain"/>
    <property type="match status" value="1"/>
</dbReference>
<dbReference type="NCBIfam" id="TIGR03122">
    <property type="entry name" value="one_C_dehyd_C"/>
    <property type="match status" value="1"/>
</dbReference>
<dbReference type="GO" id="GO:0015948">
    <property type="term" value="P:methanogenesis"/>
    <property type="evidence" value="ECO:0007669"/>
    <property type="project" value="InterPro"/>
</dbReference>
<evidence type="ECO:0000313" key="2">
    <source>
        <dbReference type="EMBL" id="QBY55953.1"/>
    </source>
</evidence>
<evidence type="ECO:0000313" key="3">
    <source>
        <dbReference type="Proteomes" id="UP000295294"/>
    </source>
</evidence>
<feature type="domain" description="Glutamate synthase alpha subunit C-terminal" evidence="1">
    <location>
        <begin position="86"/>
        <end position="211"/>
    </location>
</feature>
<sequence length="273" mass="27870">MSGVTLRLASAPALRVDLRHLAPASLAGLAPDAVARLPLWHGSEAITVGDLFTVHAHVASGNTPSLAFEGDLSRFDRIGWQMAGGSLRVDGNAGDFLACGMQAGSLRVSGHAGDFAAAAMAGGEVAIGGNAGDFAAAALPGDMDGMRGGTLDIRGDAGDRLGDRMRRGTVLVAGSAGDFAASRMVAGTMAIAGAVGDHLAYGLRRGTVVLLGTGPRERATFVRTDSNLDVFWALLARSLARAGGPFAPLPALRPRRFVGDVAVDGRGELLVFE</sequence>
<dbReference type="EMBL" id="CP038636">
    <property type="protein sequence ID" value="QBY55953.1"/>
    <property type="molecule type" value="Genomic_DNA"/>
</dbReference>
<keyword evidence="2" id="KW-0614">Plasmid</keyword>
<geneLocation type="plasmid" evidence="2">
    <name>unnamed1</name>
</geneLocation>
<evidence type="ECO:0000259" key="1">
    <source>
        <dbReference type="Pfam" id="PF01493"/>
    </source>
</evidence>
<name>A0A4P7LQM2_9BURK</name>
<dbReference type="KEGG" id="cox:E0W60_32010"/>
<dbReference type="GO" id="GO:0046914">
    <property type="term" value="F:transition metal ion binding"/>
    <property type="evidence" value="ECO:0007669"/>
    <property type="project" value="InterPro"/>
</dbReference>
<dbReference type="Pfam" id="PF01493">
    <property type="entry name" value="GXGXG"/>
    <property type="match status" value="1"/>
</dbReference>
<dbReference type="GO" id="GO:0018493">
    <property type="term" value="F:formylmethanofuran dehydrogenase activity"/>
    <property type="evidence" value="ECO:0007669"/>
    <property type="project" value="InterPro"/>
</dbReference>
<proteinExistence type="predicted"/>